<evidence type="ECO:0000256" key="1">
    <source>
        <dbReference type="ARBA" id="ARBA00001933"/>
    </source>
</evidence>
<organism evidence="4 5">
    <name type="scientific">Candolleomyces aberdarensis</name>
    <dbReference type="NCBI Taxonomy" id="2316362"/>
    <lineage>
        <taxon>Eukaryota</taxon>
        <taxon>Fungi</taxon>
        <taxon>Dikarya</taxon>
        <taxon>Basidiomycota</taxon>
        <taxon>Agaricomycotina</taxon>
        <taxon>Agaricomycetes</taxon>
        <taxon>Agaricomycetidae</taxon>
        <taxon>Agaricales</taxon>
        <taxon>Agaricineae</taxon>
        <taxon>Psathyrellaceae</taxon>
        <taxon>Candolleomyces</taxon>
    </lineage>
</organism>
<dbReference type="PANTHER" id="PTHR42699">
    <property type="match status" value="1"/>
</dbReference>
<evidence type="ECO:0000256" key="2">
    <source>
        <dbReference type="ARBA" id="ARBA00022898"/>
    </source>
</evidence>
<comment type="similarity">
    <text evidence="3">Belongs to the trans-sulfuration enzymes family.</text>
</comment>
<keyword evidence="2 3" id="KW-0663">Pyridoxal phosphate</keyword>
<dbReference type="GO" id="GO:0019346">
    <property type="term" value="P:transsulfuration"/>
    <property type="evidence" value="ECO:0007669"/>
    <property type="project" value="InterPro"/>
</dbReference>
<dbReference type="STRING" id="2316362.A0A4Q2D6X4"/>
<dbReference type="Gene3D" id="3.40.640.10">
    <property type="entry name" value="Type I PLP-dependent aspartate aminotransferase-like (Major domain)"/>
    <property type="match status" value="1"/>
</dbReference>
<keyword evidence="5" id="KW-1185">Reference proteome</keyword>
<dbReference type="InterPro" id="IPR015421">
    <property type="entry name" value="PyrdxlP-dep_Trfase_major"/>
</dbReference>
<gene>
    <name evidence="4" type="ORF">EST38_g11689</name>
</gene>
<dbReference type="InterPro" id="IPR000277">
    <property type="entry name" value="Cys/Met-Metab_PyrdxlP-dep_enz"/>
</dbReference>
<evidence type="ECO:0000313" key="4">
    <source>
        <dbReference type="EMBL" id="RXW14164.1"/>
    </source>
</evidence>
<dbReference type="EMBL" id="SDEE01000753">
    <property type="protein sequence ID" value="RXW14164.1"/>
    <property type="molecule type" value="Genomic_DNA"/>
</dbReference>
<dbReference type="SUPFAM" id="SSF53383">
    <property type="entry name" value="PLP-dependent transferases"/>
    <property type="match status" value="1"/>
</dbReference>
<comment type="caution">
    <text evidence="4">The sequence shown here is derived from an EMBL/GenBank/DDBJ whole genome shotgun (WGS) entry which is preliminary data.</text>
</comment>
<evidence type="ECO:0000256" key="3">
    <source>
        <dbReference type="RuleBase" id="RU362118"/>
    </source>
</evidence>
<reference evidence="4 5" key="1">
    <citation type="submission" date="2019-01" db="EMBL/GenBank/DDBJ databases">
        <title>Draft genome sequence of Psathyrella aberdarensis IHI B618.</title>
        <authorList>
            <person name="Buettner E."/>
            <person name="Kellner H."/>
        </authorList>
    </citation>
    <scope>NUCLEOTIDE SEQUENCE [LARGE SCALE GENOMIC DNA]</scope>
    <source>
        <strain evidence="4 5">IHI B618</strain>
    </source>
</reference>
<dbReference type="GO" id="GO:0030170">
    <property type="term" value="F:pyridoxal phosphate binding"/>
    <property type="evidence" value="ECO:0007669"/>
    <property type="project" value="InterPro"/>
</dbReference>
<evidence type="ECO:0000313" key="5">
    <source>
        <dbReference type="Proteomes" id="UP000290288"/>
    </source>
</evidence>
<dbReference type="GO" id="GO:0003962">
    <property type="term" value="F:cystathionine gamma-synthase activity"/>
    <property type="evidence" value="ECO:0007669"/>
    <property type="project" value="TreeGrafter"/>
</dbReference>
<accession>A0A4Q2D6X4</accession>
<dbReference type="OrthoDB" id="10047078at2759"/>
<dbReference type="PANTHER" id="PTHR42699:SF1">
    <property type="entry name" value="CYSTATHIONINE GAMMA-SYNTHASE-RELATED"/>
    <property type="match status" value="1"/>
</dbReference>
<protein>
    <recommendedName>
        <fullName evidence="6">Cystathionine gamma-synthase</fullName>
    </recommendedName>
</protein>
<sequence length="196" mass="22067">MANDTAVYLEERYGRNFPLTTTSFAKRTLRRRLTGVLLCDSVPECKETAKPGLARVESRTYLRRMCLCTLQWGPEYQFVGHGLSTDIDKMERILKEEVKAKPGTPPILALFTEFPSNPLLRSTNLPRLCQLADKYRFIIVIDETIGTFVKVKVIQYANIVVSSLKKVLSGASNVMGGSLVLNPQSRHYNALKVKLT</sequence>
<dbReference type="InterPro" id="IPR015424">
    <property type="entry name" value="PyrdxlP-dep_Trfase"/>
</dbReference>
<proteinExistence type="inferred from homology"/>
<comment type="cofactor">
    <cofactor evidence="1 3">
        <name>pyridoxal 5'-phosphate</name>
        <dbReference type="ChEBI" id="CHEBI:597326"/>
    </cofactor>
</comment>
<evidence type="ECO:0008006" key="6">
    <source>
        <dbReference type="Google" id="ProtNLM"/>
    </source>
</evidence>
<dbReference type="InterPro" id="IPR051750">
    <property type="entry name" value="Trans-sulfuration_enzymes"/>
</dbReference>
<dbReference type="Pfam" id="PF01053">
    <property type="entry name" value="Cys_Met_Meta_PP"/>
    <property type="match status" value="1"/>
</dbReference>
<name>A0A4Q2D6X4_9AGAR</name>
<dbReference type="Proteomes" id="UP000290288">
    <property type="component" value="Unassembled WGS sequence"/>
</dbReference>
<dbReference type="AlphaFoldDB" id="A0A4Q2D6X4"/>